<dbReference type="AlphaFoldDB" id="A0A4U1YWX7"/>
<proteinExistence type="predicted"/>
<dbReference type="Proteomes" id="UP000305234">
    <property type="component" value="Unassembled WGS sequence"/>
</dbReference>
<organism evidence="1 2">
    <name type="scientific">Vibrio kanaloae</name>
    <dbReference type="NCBI Taxonomy" id="170673"/>
    <lineage>
        <taxon>Bacteria</taxon>
        <taxon>Pseudomonadati</taxon>
        <taxon>Pseudomonadota</taxon>
        <taxon>Gammaproteobacteria</taxon>
        <taxon>Vibrionales</taxon>
        <taxon>Vibrionaceae</taxon>
        <taxon>Vibrio</taxon>
    </lineage>
</organism>
<comment type="caution">
    <text evidence="1">The sequence shown here is derived from an EMBL/GenBank/DDBJ whole genome shotgun (WGS) entry which is preliminary data.</text>
</comment>
<sequence length="899" mass="103457">MNIDQISQGLLNKFEHSRLVFWQDTDKEFIDQLDELSIDGIEIIHLDDKSHFEVKTRVELLEPATRFVLYSNTETNKPERDWLYDIRLYSEDFYADSSSMILNEIGMRMEFRQVISHYRAFFTAKVRRERLKKLLPHSANKEELELALLAATLKVESPTFPAILNHLLLKLADGIDVNTIFSDLEKYNLVDTFWRFAFDVMGYQVEKFNDTEQIQPHLNDLVTKLLFTECYQSLLNSGINGNHEVFARFKQHLLPINLDDSGKRDYTERRTFNSSKRATAISFIKGMRENRNLSNAYNTLAKQVEQEFEIKHILSMVKSPTHLHRVDTFEYAEQHFIILLAQQLSDLDQVEVDSLISHRLTTHWTHHQPNYAAILKGIRAAKQFYALKQQYIDGFNFSSAKEMYRAYETDLYKFDSAYRRFCEHALKVAHNGSDILKKTGLVSDIETLYVDWYLHDLAIAWGKLVDEESLLENWKISGVPNQNEFYRRQVEGIFNTTQVKKVFVIISDALRYEVAHAISDQINNEKRFHSEIKSQLGVVPSYTQLGMASLLPHNEISTHINSTVEYKVDGISARGTDNRNKILAKRNGIAFKASEVLNWTNEEGREKVHDARVIYIYHNEIDKVGDKGESEHQTFEACATAISEIKQLIERIINRLNGSRVLVTADHGFIFKSSDVVDSDRTALTVKPKGAVEAKKRYIIGENLPKDSFYWHGKMTNTASLTENSECSDGEFIVPRGSNRFNFVGGAKFIHGGIMPQEICVPVIQVKELTTNKLQSRYAKERVPVVPLSNPIRLVSMADKIELFQAAAVGEKYTARELEIWIADPNGQPVSHKQKVMFDATSEKQDDRKRNIVIMLNGTGFDRTVSYKLMMKDVSDPTKTQELQPHSVTIDIAIEDDFF</sequence>
<evidence type="ECO:0000313" key="1">
    <source>
        <dbReference type="EMBL" id="TKF26093.1"/>
    </source>
</evidence>
<dbReference type="InterPro" id="IPR017850">
    <property type="entry name" value="Alkaline_phosphatase_core_sf"/>
</dbReference>
<evidence type="ECO:0000313" key="2">
    <source>
        <dbReference type="Proteomes" id="UP000305234"/>
    </source>
</evidence>
<dbReference type="EMBL" id="SYUW01000024">
    <property type="protein sequence ID" value="TKF26093.1"/>
    <property type="molecule type" value="Genomic_DNA"/>
</dbReference>
<dbReference type="Gene3D" id="3.40.720.10">
    <property type="entry name" value="Alkaline Phosphatase, subunit A"/>
    <property type="match status" value="1"/>
</dbReference>
<name>A0A4U1YWX7_9VIBR</name>
<accession>A0A4U1YWX7</accession>
<dbReference type="SUPFAM" id="SSF53649">
    <property type="entry name" value="Alkaline phosphatase-like"/>
    <property type="match status" value="1"/>
</dbReference>
<dbReference type="RefSeq" id="WP_136997945.1">
    <property type="nucleotide sequence ID" value="NZ_SYUW01000024.1"/>
</dbReference>
<dbReference type="Pfam" id="PF08665">
    <property type="entry name" value="PglZ"/>
    <property type="match status" value="1"/>
</dbReference>
<protein>
    <submittedName>
        <fullName evidence="1">BREX-1 system phosphatase PglZ type A</fullName>
    </submittedName>
</protein>
<reference evidence="1 2" key="1">
    <citation type="submission" date="2019-04" db="EMBL/GenBank/DDBJ databases">
        <title>A reverse ecology approach based on a biological definition of microbial populations.</title>
        <authorList>
            <person name="Arevalo P."/>
            <person name="Vaninsberghe D."/>
            <person name="Elsherbini J."/>
            <person name="Gore J."/>
            <person name="Polz M."/>
        </authorList>
    </citation>
    <scope>NUCLEOTIDE SEQUENCE [LARGE SCALE GENOMIC DNA]</scope>
    <source>
        <strain evidence="1 2">10N.261.46.E4</strain>
    </source>
</reference>
<dbReference type="InterPro" id="IPR014060">
    <property type="entry name" value="PglZ"/>
</dbReference>
<gene>
    <name evidence="1" type="primary">pglZ</name>
    <name evidence="1" type="ORF">FCV52_09470</name>
</gene>
<dbReference type="NCBIfam" id="TIGR02687">
    <property type="entry name" value="BREX-1 system phosphatase PglZ type A"/>
    <property type="match status" value="1"/>
</dbReference>